<accession>A0A7T3PCQ3</accession>
<feature type="transmembrane region" description="Helical" evidence="2">
    <location>
        <begin position="235"/>
        <end position="256"/>
    </location>
</feature>
<dbReference type="RefSeq" id="YP_010130180.1">
    <property type="nucleotide sequence ID" value="NC_056336.1"/>
</dbReference>
<evidence type="ECO:0000313" key="3">
    <source>
        <dbReference type="EMBL" id="QPZ51082.1"/>
    </source>
</evidence>
<keyword evidence="2" id="KW-1133">Transmembrane helix</keyword>
<name>A0A7T3PCQ3_9AGAR</name>
<protein>
    <submittedName>
        <fullName evidence="3">Uncharacterized protein</fullName>
    </submittedName>
</protein>
<geneLocation type="mitochondrion" evidence="3"/>
<keyword evidence="2" id="KW-0472">Membrane</keyword>
<proteinExistence type="predicted"/>
<evidence type="ECO:0000256" key="2">
    <source>
        <dbReference type="SAM" id="Phobius"/>
    </source>
</evidence>
<organism evidence="3">
    <name type="scientific">Clavaria fumosa</name>
    <dbReference type="NCBI Taxonomy" id="264083"/>
    <lineage>
        <taxon>Eukaryota</taxon>
        <taxon>Fungi</taxon>
        <taxon>Dikarya</taxon>
        <taxon>Basidiomycota</taxon>
        <taxon>Agaricomycotina</taxon>
        <taxon>Agaricomycetes</taxon>
        <taxon>Agaricomycetidae</taxon>
        <taxon>Agaricales</taxon>
        <taxon>Clavariineae</taxon>
        <taxon>Clavariaceae</taxon>
        <taxon>Clavaria</taxon>
    </lineage>
</organism>
<keyword evidence="2" id="KW-0812">Transmembrane</keyword>
<dbReference type="GeneID" id="65338492"/>
<gene>
    <name evidence="3" type="primary">orf262</name>
</gene>
<feature type="transmembrane region" description="Helical" evidence="2">
    <location>
        <begin position="181"/>
        <end position="205"/>
    </location>
</feature>
<dbReference type="EMBL" id="MT114157">
    <property type="protein sequence ID" value="QPZ51082.1"/>
    <property type="molecule type" value="Genomic_DNA"/>
</dbReference>
<sequence>MNKIRSYIRLDNFFKVLGVASFAMGYSNYLHSEKLESIRQRLEFETARRIKLEEQNIELLENWKNSLENCQEFTSRFIELTKKANILNSKIRTTNENIEILNSKQGVKLEVNSPDLPDVNNITERSNEIVENFHKFNNELEKLIELGRKSVDSLQSVDYLNNFEPLDSIREIISLLTYDQLIAFIHLSGVLTIALCIFSIILIFYSEKLIVYFKIEEKFPRFGKIIKLRRKFQNYYFIINVSIIIFILIGIAHINLNTLLNL</sequence>
<evidence type="ECO:0000256" key="1">
    <source>
        <dbReference type="SAM" id="Coils"/>
    </source>
</evidence>
<dbReference type="AlphaFoldDB" id="A0A7T3PCQ3"/>
<reference evidence="3" key="1">
    <citation type="journal article" date="2020" name="IMA Fungus">
        <title>The 256 kb mitochondrial genome of Clavaria fumosa is the largest among phylum Basidiomycota and is rich in introns and intronic ORFs.</title>
        <authorList>
            <person name="Wang X."/>
            <person name="Wang Y."/>
            <person name="Yao W."/>
            <person name="Shen J."/>
            <person name="Chen M."/>
            <person name="Gao M."/>
            <person name="Ren J."/>
            <person name="Li Q."/>
            <person name="Liu N."/>
        </authorList>
    </citation>
    <scope>NUCLEOTIDE SEQUENCE</scope>
</reference>
<keyword evidence="1" id="KW-0175">Coiled coil</keyword>
<keyword evidence="3" id="KW-0496">Mitochondrion</keyword>
<feature type="coiled-coil region" evidence="1">
    <location>
        <begin position="35"/>
        <end position="104"/>
    </location>
</feature>